<evidence type="ECO:0000313" key="3">
    <source>
        <dbReference type="EMBL" id="ORC87452.1"/>
    </source>
</evidence>
<gene>
    <name evidence="3" type="ORF">TM35_000222510</name>
</gene>
<dbReference type="OrthoDB" id="247730at2759"/>
<keyword evidence="4" id="KW-1185">Reference proteome</keyword>
<reference evidence="3 4" key="1">
    <citation type="submission" date="2017-03" db="EMBL/GenBank/DDBJ databases">
        <title>An alternative strategy for trypanosome survival in the mammalian bloodstream revealed through genome and transcriptome analysis of the ubiquitous bovine parasite Trypanosoma (Megatrypanum) theileri.</title>
        <authorList>
            <person name="Kelly S."/>
            <person name="Ivens A."/>
            <person name="Mott A."/>
            <person name="O'Neill E."/>
            <person name="Emms D."/>
            <person name="Macleod O."/>
            <person name="Voorheis P."/>
            <person name="Matthews J."/>
            <person name="Matthews K."/>
            <person name="Carrington M."/>
        </authorList>
    </citation>
    <scope>NUCLEOTIDE SEQUENCE [LARGE SCALE GENOMIC DNA]</scope>
    <source>
        <strain evidence="3">Edinburgh</strain>
    </source>
</reference>
<comment type="caution">
    <text evidence="3">The sequence shown here is derived from an EMBL/GenBank/DDBJ whole genome shotgun (WGS) entry which is preliminary data.</text>
</comment>
<feature type="transmembrane region" description="Helical" evidence="2">
    <location>
        <begin position="33"/>
        <end position="56"/>
    </location>
</feature>
<dbReference type="GeneID" id="39987078"/>
<dbReference type="Proteomes" id="UP000192257">
    <property type="component" value="Unassembled WGS sequence"/>
</dbReference>
<dbReference type="VEuPathDB" id="TriTrypDB:TM35_000222510"/>
<keyword evidence="2" id="KW-0472">Membrane</keyword>
<evidence type="ECO:0000256" key="2">
    <source>
        <dbReference type="SAM" id="Phobius"/>
    </source>
</evidence>
<feature type="compositionally biased region" description="Low complexity" evidence="1">
    <location>
        <begin position="11"/>
        <end position="21"/>
    </location>
</feature>
<feature type="transmembrane region" description="Helical" evidence="2">
    <location>
        <begin position="62"/>
        <end position="81"/>
    </location>
</feature>
<name>A0A1X0NRX6_9TRYP</name>
<dbReference type="RefSeq" id="XP_028881518.1">
    <property type="nucleotide sequence ID" value="XM_029027298.1"/>
</dbReference>
<accession>A0A1X0NRX6</accession>
<sequence length="119" mass="13249">MAREAFMSGVNDSSSNDSSDPNHTYTLLSNTQFAFLVIFSVVCHYVALIFSATAVGESTSTLLLPFVVFKRLFMGFLGTIAKYMRRRQEHVFVGVSYEDDVEGGDNFDAINLPADRNFT</sequence>
<organism evidence="3 4">
    <name type="scientific">Trypanosoma theileri</name>
    <dbReference type="NCBI Taxonomy" id="67003"/>
    <lineage>
        <taxon>Eukaryota</taxon>
        <taxon>Discoba</taxon>
        <taxon>Euglenozoa</taxon>
        <taxon>Kinetoplastea</taxon>
        <taxon>Metakinetoplastina</taxon>
        <taxon>Trypanosomatida</taxon>
        <taxon>Trypanosomatidae</taxon>
        <taxon>Trypanosoma</taxon>
    </lineage>
</organism>
<dbReference type="AlphaFoldDB" id="A0A1X0NRX6"/>
<proteinExistence type="predicted"/>
<protein>
    <submittedName>
        <fullName evidence="3">Uncharacterized protein</fullName>
    </submittedName>
</protein>
<keyword evidence="2" id="KW-0812">Transmembrane</keyword>
<evidence type="ECO:0000313" key="4">
    <source>
        <dbReference type="Proteomes" id="UP000192257"/>
    </source>
</evidence>
<feature type="region of interest" description="Disordered" evidence="1">
    <location>
        <begin position="1"/>
        <end position="21"/>
    </location>
</feature>
<evidence type="ECO:0000256" key="1">
    <source>
        <dbReference type="SAM" id="MobiDB-lite"/>
    </source>
</evidence>
<dbReference type="EMBL" id="NBCO01000022">
    <property type="protein sequence ID" value="ORC87452.1"/>
    <property type="molecule type" value="Genomic_DNA"/>
</dbReference>
<keyword evidence="2" id="KW-1133">Transmembrane helix</keyword>